<evidence type="ECO:0000313" key="2">
    <source>
        <dbReference type="Proteomes" id="UP000176424"/>
    </source>
</evidence>
<dbReference type="AlphaFoldDB" id="A0A1F4ZSX9"/>
<dbReference type="STRING" id="1797263.A2397_02225"/>
<comment type="caution">
    <text evidence="1">The sequence shown here is derived from an EMBL/GenBank/DDBJ whole genome shotgun (WGS) entry which is preliminary data.</text>
</comment>
<dbReference type="EMBL" id="MEXR01000032">
    <property type="protein sequence ID" value="OGD09481.1"/>
    <property type="molecule type" value="Genomic_DNA"/>
</dbReference>
<proteinExistence type="predicted"/>
<gene>
    <name evidence="1" type="ORF">A2397_02225</name>
</gene>
<accession>A0A1F4ZSX9</accession>
<name>A0A1F4ZSX9_9BACT</name>
<protein>
    <submittedName>
        <fullName evidence="1">Uncharacterized protein</fullName>
    </submittedName>
</protein>
<organism evidence="1 2">
    <name type="scientific">Candidatus Amesbacteria bacterium RIFOXYB1_FULL_44_23</name>
    <dbReference type="NCBI Taxonomy" id="1797263"/>
    <lineage>
        <taxon>Bacteria</taxon>
        <taxon>Candidatus Amesiibacteriota</taxon>
    </lineage>
</organism>
<sequence>MIDTSEPVPIGELLFLGRKFEWSKNLLEPEKVRNQFQAFTKTHPEIAISAQETVNTITTSNKMAAEIYERFCPAEYLNLVYHNADHEAVTGLTGLKLFLGGLVKLADKPEYKEYFGDRQKVGKLITTVAFCLANHEVDDWFDRMDENFNQEQIEQKQAVIADGKAKVRELLEVQKINPWDFQGLVSLDAFSEPVEVSLKKATDTPQAIRDFLEVGRQSQSEVLADLVSDKGLRQEILRVYANSVRAADFMQIFNPAYRQEIQVRGEDGQVLRKTAGTIALATEVIKFRPKMISGAGWSKNGDGVLDWGKVGMDAGFYLKLAKPNIELGLNYMRNFDAGEYDRAMAVKGEYDNRFGAS</sequence>
<reference evidence="1 2" key="1">
    <citation type="journal article" date="2016" name="Nat. Commun.">
        <title>Thousands of microbial genomes shed light on interconnected biogeochemical processes in an aquifer system.</title>
        <authorList>
            <person name="Anantharaman K."/>
            <person name="Brown C.T."/>
            <person name="Hug L.A."/>
            <person name="Sharon I."/>
            <person name="Castelle C.J."/>
            <person name="Probst A.J."/>
            <person name="Thomas B.C."/>
            <person name="Singh A."/>
            <person name="Wilkins M.J."/>
            <person name="Karaoz U."/>
            <person name="Brodie E.L."/>
            <person name="Williams K.H."/>
            <person name="Hubbard S.S."/>
            <person name="Banfield J.F."/>
        </authorList>
    </citation>
    <scope>NUCLEOTIDE SEQUENCE [LARGE SCALE GENOMIC DNA]</scope>
</reference>
<evidence type="ECO:0000313" key="1">
    <source>
        <dbReference type="EMBL" id="OGD09481.1"/>
    </source>
</evidence>
<dbReference type="Proteomes" id="UP000176424">
    <property type="component" value="Unassembled WGS sequence"/>
</dbReference>